<organism evidence="1 2">
    <name type="scientific">Mugilogobius chulae</name>
    <name type="common">yellowstripe goby</name>
    <dbReference type="NCBI Taxonomy" id="88201"/>
    <lineage>
        <taxon>Eukaryota</taxon>
        <taxon>Metazoa</taxon>
        <taxon>Chordata</taxon>
        <taxon>Craniata</taxon>
        <taxon>Vertebrata</taxon>
        <taxon>Euteleostomi</taxon>
        <taxon>Actinopterygii</taxon>
        <taxon>Neopterygii</taxon>
        <taxon>Teleostei</taxon>
        <taxon>Neoteleostei</taxon>
        <taxon>Acanthomorphata</taxon>
        <taxon>Gobiaria</taxon>
        <taxon>Gobiiformes</taxon>
        <taxon>Gobioidei</taxon>
        <taxon>Gobiidae</taxon>
        <taxon>Gobionellinae</taxon>
        <taxon>Mugilogobius</taxon>
    </lineage>
</organism>
<accession>A0AAW0MXU2</accession>
<evidence type="ECO:0000313" key="2">
    <source>
        <dbReference type="Proteomes" id="UP001460270"/>
    </source>
</evidence>
<comment type="caution">
    <text evidence="1">The sequence shown here is derived from an EMBL/GenBank/DDBJ whole genome shotgun (WGS) entry which is preliminary data.</text>
</comment>
<protein>
    <submittedName>
        <fullName evidence="1">Uncharacterized protein</fullName>
    </submittedName>
</protein>
<name>A0AAW0MXU2_9GOBI</name>
<sequence>MLGEAPRRSKGPPALAALTTAIEGFQGGSPRRSEPHPRAPSLPFRVALQKGSPSIREEDHPGRILLGVLILSLGVEGEATTAPSELETHFIPSTLGEVISLPSQGLEPSIPGLLDRVAYRFLLANRWRPFG</sequence>
<reference evidence="2" key="1">
    <citation type="submission" date="2024-04" db="EMBL/GenBank/DDBJ databases">
        <title>Salinicola lusitanus LLJ914,a marine bacterium isolated from the Okinawa Trough.</title>
        <authorList>
            <person name="Li J."/>
        </authorList>
    </citation>
    <scope>NUCLEOTIDE SEQUENCE [LARGE SCALE GENOMIC DNA]</scope>
</reference>
<proteinExistence type="predicted"/>
<evidence type="ECO:0000313" key="1">
    <source>
        <dbReference type="EMBL" id="KAK7881451.1"/>
    </source>
</evidence>
<dbReference type="AlphaFoldDB" id="A0AAW0MXU2"/>
<gene>
    <name evidence="1" type="ORF">WMY93_029860</name>
</gene>
<keyword evidence="2" id="KW-1185">Reference proteome</keyword>
<dbReference type="Proteomes" id="UP001460270">
    <property type="component" value="Unassembled WGS sequence"/>
</dbReference>
<dbReference type="EMBL" id="JBBPFD010000022">
    <property type="protein sequence ID" value="KAK7881451.1"/>
    <property type="molecule type" value="Genomic_DNA"/>
</dbReference>